<evidence type="ECO:0000313" key="2">
    <source>
        <dbReference type="Proteomes" id="UP000024635"/>
    </source>
</evidence>
<gene>
    <name evidence="1" type="primary">Acey_s1005.g3365</name>
    <name evidence="1" type="ORF">Y032_1005g3365</name>
</gene>
<dbReference type="AlphaFoldDB" id="A0A016W7R0"/>
<dbReference type="EMBL" id="JARK01000605">
    <property type="protein sequence ID" value="EYC35645.1"/>
    <property type="molecule type" value="Genomic_DNA"/>
</dbReference>
<evidence type="ECO:0000313" key="1">
    <source>
        <dbReference type="EMBL" id="EYC35645.1"/>
    </source>
</evidence>
<organism evidence="1 2">
    <name type="scientific">Ancylostoma ceylanicum</name>
    <dbReference type="NCBI Taxonomy" id="53326"/>
    <lineage>
        <taxon>Eukaryota</taxon>
        <taxon>Metazoa</taxon>
        <taxon>Ecdysozoa</taxon>
        <taxon>Nematoda</taxon>
        <taxon>Chromadorea</taxon>
        <taxon>Rhabditida</taxon>
        <taxon>Rhabditina</taxon>
        <taxon>Rhabditomorpha</taxon>
        <taxon>Strongyloidea</taxon>
        <taxon>Ancylostomatidae</taxon>
        <taxon>Ancylostomatinae</taxon>
        <taxon>Ancylostoma</taxon>
    </lineage>
</organism>
<keyword evidence="2" id="KW-1185">Reference proteome</keyword>
<proteinExistence type="predicted"/>
<reference evidence="2" key="1">
    <citation type="journal article" date="2015" name="Nat. Genet.">
        <title>The genome and transcriptome of the zoonotic hookworm Ancylostoma ceylanicum identify infection-specific gene families.</title>
        <authorList>
            <person name="Schwarz E.M."/>
            <person name="Hu Y."/>
            <person name="Antoshechkin I."/>
            <person name="Miller M.M."/>
            <person name="Sternberg P.W."/>
            <person name="Aroian R.V."/>
        </authorList>
    </citation>
    <scope>NUCLEOTIDE SEQUENCE</scope>
    <source>
        <strain evidence="2">HY135</strain>
    </source>
</reference>
<sequence length="115" mass="12590">MTSIFSMGQPPLSVVECGHAIRILEWNQFVPNYFNSSVRVVCELSLTELNYAKSRAGGCVYCGRSPCIPSCQAIKSMLDSAQRAAHLQSVNATILALLNRLCLKIIQSKTIGEIN</sequence>
<dbReference type="Proteomes" id="UP000024635">
    <property type="component" value="Unassembled WGS sequence"/>
</dbReference>
<accession>A0A016W7R0</accession>
<protein>
    <submittedName>
        <fullName evidence="1">Uncharacterized protein</fullName>
    </submittedName>
</protein>
<name>A0A016W7R0_9BILA</name>
<dbReference type="OrthoDB" id="10476685at2759"/>
<comment type="caution">
    <text evidence="1">The sequence shown here is derived from an EMBL/GenBank/DDBJ whole genome shotgun (WGS) entry which is preliminary data.</text>
</comment>